<dbReference type="EMBL" id="NBSK02000007">
    <property type="protein sequence ID" value="KAJ0196165.1"/>
    <property type="molecule type" value="Genomic_DNA"/>
</dbReference>
<reference evidence="1 2" key="1">
    <citation type="journal article" date="2017" name="Nat. Commun.">
        <title>Genome assembly with in vitro proximity ligation data and whole-genome triplication in lettuce.</title>
        <authorList>
            <person name="Reyes-Chin-Wo S."/>
            <person name="Wang Z."/>
            <person name="Yang X."/>
            <person name="Kozik A."/>
            <person name="Arikit S."/>
            <person name="Song C."/>
            <person name="Xia L."/>
            <person name="Froenicke L."/>
            <person name="Lavelle D.O."/>
            <person name="Truco M.J."/>
            <person name="Xia R."/>
            <person name="Zhu S."/>
            <person name="Xu C."/>
            <person name="Xu H."/>
            <person name="Xu X."/>
            <person name="Cox K."/>
            <person name="Korf I."/>
            <person name="Meyers B.C."/>
            <person name="Michelmore R.W."/>
        </authorList>
    </citation>
    <scope>NUCLEOTIDE SEQUENCE [LARGE SCALE GENOMIC DNA]</scope>
    <source>
        <strain evidence="2">cv. Salinas</strain>
        <tissue evidence="1">Seedlings</tissue>
    </source>
</reference>
<gene>
    <name evidence="1" type="ORF">LSAT_V11C700357400</name>
</gene>
<proteinExistence type="predicted"/>
<protein>
    <submittedName>
        <fullName evidence="1">Uncharacterized protein</fullName>
    </submittedName>
</protein>
<sequence length="115" mass="13402">MHVPYGDTLLGHLMMLHEVRSQQVFEMGRVGPCVDLLYDEKGQSNSNIRARFIPRHFRCTFAAGRFRRLHYVSKLFDNDYVMLIQLVFMLKDLHGRDVKTGIPMAVYKLADNIDD</sequence>
<keyword evidence="2" id="KW-1185">Reference proteome</keyword>
<name>A0A9R1X0N6_LACSA</name>
<accession>A0A9R1X0N6</accession>
<organism evidence="1 2">
    <name type="scientific">Lactuca sativa</name>
    <name type="common">Garden lettuce</name>
    <dbReference type="NCBI Taxonomy" id="4236"/>
    <lineage>
        <taxon>Eukaryota</taxon>
        <taxon>Viridiplantae</taxon>
        <taxon>Streptophyta</taxon>
        <taxon>Embryophyta</taxon>
        <taxon>Tracheophyta</taxon>
        <taxon>Spermatophyta</taxon>
        <taxon>Magnoliopsida</taxon>
        <taxon>eudicotyledons</taxon>
        <taxon>Gunneridae</taxon>
        <taxon>Pentapetalae</taxon>
        <taxon>asterids</taxon>
        <taxon>campanulids</taxon>
        <taxon>Asterales</taxon>
        <taxon>Asteraceae</taxon>
        <taxon>Cichorioideae</taxon>
        <taxon>Cichorieae</taxon>
        <taxon>Lactucinae</taxon>
        <taxon>Lactuca</taxon>
    </lineage>
</organism>
<evidence type="ECO:0000313" key="2">
    <source>
        <dbReference type="Proteomes" id="UP000235145"/>
    </source>
</evidence>
<comment type="caution">
    <text evidence="1">The sequence shown here is derived from an EMBL/GenBank/DDBJ whole genome shotgun (WGS) entry which is preliminary data.</text>
</comment>
<dbReference type="Proteomes" id="UP000235145">
    <property type="component" value="Unassembled WGS sequence"/>
</dbReference>
<evidence type="ECO:0000313" key="1">
    <source>
        <dbReference type="EMBL" id="KAJ0196165.1"/>
    </source>
</evidence>
<dbReference type="AlphaFoldDB" id="A0A9R1X0N6"/>